<dbReference type="EMBL" id="ADFP01000121">
    <property type="protein sequence ID" value="EFB89765.1"/>
    <property type="molecule type" value="Genomic_DNA"/>
</dbReference>
<comment type="caution">
    <text evidence="1">The sequence shown here is derived from an EMBL/GenBank/DDBJ whole genome shotgun (WGS) entry which is preliminary data.</text>
</comment>
<protein>
    <recommendedName>
        <fullName evidence="3">Tail tubular protein B</fullName>
    </recommendedName>
</protein>
<gene>
    <name evidence="1" type="ORF">HMPREF7215_2579</name>
</gene>
<accession>A0ABM9ZSH5</accession>
<organism evidence="1 2">
    <name type="scientific">Pyramidobacter piscolens W5455</name>
    <dbReference type="NCBI Taxonomy" id="352165"/>
    <lineage>
        <taxon>Bacteria</taxon>
        <taxon>Thermotogati</taxon>
        <taxon>Synergistota</taxon>
        <taxon>Synergistia</taxon>
        <taxon>Synergistales</taxon>
        <taxon>Dethiosulfovibrionaceae</taxon>
        <taxon>Pyramidobacter</taxon>
    </lineage>
</organism>
<evidence type="ECO:0000313" key="2">
    <source>
        <dbReference type="Proteomes" id="UP000006462"/>
    </source>
</evidence>
<evidence type="ECO:0008006" key="3">
    <source>
        <dbReference type="Google" id="ProtNLM"/>
    </source>
</evidence>
<reference evidence="1 2" key="1">
    <citation type="submission" date="2009-12" db="EMBL/GenBank/DDBJ databases">
        <authorList>
            <person name="Shrivastava S."/>
            <person name="Madupu R."/>
            <person name="Durkin A.S."/>
            <person name="Torralba M."/>
            <person name="Methe B."/>
            <person name="Sutton G.G."/>
            <person name="Strausberg R.L."/>
            <person name="Nelson K.E."/>
        </authorList>
    </citation>
    <scope>NUCLEOTIDE SEQUENCE [LARGE SCALE GENOMIC DNA]</scope>
    <source>
        <strain evidence="1 2">W5455</strain>
    </source>
</reference>
<evidence type="ECO:0000313" key="1">
    <source>
        <dbReference type="EMBL" id="EFB89765.1"/>
    </source>
</evidence>
<dbReference type="InterPro" id="IPR058003">
    <property type="entry name" value="Phage_gp12"/>
</dbReference>
<keyword evidence="2" id="KW-1185">Reference proteome</keyword>
<dbReference type="Pfam" id="PF25675">
    <property type="entry name" value="Phage_nozzle"/>
    <property type="match status" value="2"/>
</dbReference>
<dbReference type="Proteomes" id="UP000006462">
    <property type="component" value="Unassembled WGS sequence"/>
</dbReference>
<name>A0ABM9ZSH5_9BACT</name>
<proteinExistence type="predicted"/>
<sequence length="865" mass="95502">MNVVKTIPNLIGGISQQPAALRLNNQLEDQLNFVSSPAAGLQNRPALKYVSSSPYTGGGAFFTLDRDEQVRHNLWIGPDGLRIEDLQGNVKTVQYQGNALAYLSLPAGADKKNSYRILNIADSCFIVNRTKTPQIDQNSITESKNHALIHIKQVALGTTWSVTLQGKSVSYGYSSDTSLSVSTEQVANELANALLGDSTISAAFNIVHASSVISIERKDGGSFSIGLSDSRGNTYSSLTTWKNKNFTDLPTIAPEGFACCISGSTGSAADDYYVRFVASGAASRLTWQNAEYPVGGVKKRIYVRSSEEPLFTENRLVSCTNLHGFTTRIKNVGVQVVTPTGGTPQYRYLVEFETKFPDNAGNLRFNTGTQTITGLSRGTWEECVAPDIPNKFVNATMPHLLVHDLEEDMWVFKPVNWAARSSGDAESAPWPSFIGKKITALFLYRNRLGFVAGDSVSLSAAGDLERFFPETVQTLTDADPIDLSVSVDDYSDIRATVTVQDKLFFFSNRRQYTFSSPDALSPKTAAVLPSTAYSCLPDIGLPVVGDRLYFATAYSAKMQVREYGVDPYTDNKTANPVTAHVAQLIPKGANMCLVASPTADCLAFFSSVYPNTLFLYQCYISGGNKLQSAWSRQTFNATILNMAFRDNVLWLELLKNNQRIMCTLDLSTQQTKHKLLYEPALDFQTTYANVATVTLPYTPDADKLVVLAKDAKNRLMRLTTTQIDGRAVNLDKEYSYVVIGETYTRKAVFSEIWPTKQDASGATATLTDGRLQLRRWTLSYFMTGPFVVRVKSKVNDRFVLYRSNQIVGRRSSVLDSLPIATNSFTVPCRGRNTEVEVSVESDNYFPHDFLSMDVEGNYTKKNKNI</sequence>
<dbReference type="RefSeq" id="WP_009165770.1">
    <property type="nucleotide sequence ID" value="NZ_ADFP01000121.1"/>
</dbReference>